<evidence type="ECO:0000313" key="2">
    <source>
        <dbReference type="Proteomes" id="UP000286908"/>
    </source>
</evidence>
<sequence length="348" mass="40390">MKTYWWQAKIDDYQQWHSLLVRVNPETVNEDAPALLSGHNSRMQLQLYGAPLFWATVLRDHCGVWLIYNQEHPGQRNLLSPIRAQQAEKITALPSEEQTPQWCRYFARDLQERSSPLLAAGEWLLRPLNIVPPSAPYIVSAPQPREKWRFRSPVTKGISGADWQLYSEDLPDLQSPERVMFVDWWFGGYLLLPRYTAEPQSSRLKYWRKIAREGKLPPVLIWYISGLASYLILDGHLRLQAAYDENIPPSFIVLSQYHECSYEPDPDAIEKVQQALAHQMRKNPHPDVSGINQTLISLYQTRYGRHSTRSRAILGNGNAWEEDVSRYLHRHQDTGHLAAILQRTEETE</sequence>
<reference evidence="1 2" key="1">
    <citation type="submission" date="2017-08" db="EMBL/GenBank/DDBJ databases">
        <title>Draft genome sequence of pheromone producing symbiont Morganella morganii, of the female New Zealand grass grub Costelytra giveni.</title>
        <authorList>
            <person name="Laugraud A."/>
            <person name="Young S.D."/>
            <person name="Hurst M.H."/>
        </authorList>
    </citation>
    <scope>NUCLEOTIDE SEQUENCE [LARGE SCALE GENOMIC DNA]</scope>
    <source>
        <strain evidence="1 2">MMsCG</strain>
    </source>
</reference>
<organism evidence="1 2">
    <name type="scientific">Morganella morganii</name>
    <name type="common">Proteus morganii</name>
    <dbReference type="NCBI Taxonomy" id="582"/>
    <lineage>
        <taxon>Bacteria</taxon>
        <taxon>Pseudomonadati</taxon>
        <taxon>Pseudomonadota</taxon>
        <taxon>Gammaproteobacteria</taxon>
        <taxon>Enterobacterales</taxon>
        <taxon>Morganellaceae</taxon>
        <taxon>Morganella</taxon>
    </lineage>
</organism>
<protein>
    <submittedName>
        <fullName evidence="1">Uncharacterized protein</fullName>
    </submittedName>
</protein>
<dbReference type="EMBL" id="NRQY01000001">
    <property type="protein sequence ID" value="RUT65926.1"/>
    <property type="molecule type" value="Genomic_DNA"/>
</dbReference>
<gene>
    <name evidence="1" type="ORF">CKG00_05575</name>
</gene>
<dbReference type="OrthoDB" id="1490466at2"/>
<dbReference type="AlphaFoldDB" id="A0A433ZUZ5"/>
<proteinExistence type="predicted"/>
<accession>A0A433ZUZ5</accession>
<name>A0A433ZUZ5_MORMO</name>
<comment type="caution">
    <text evidence="1">The sequence shown here is derived from an EMBL/GenBank/DDBJ whole genome shotgun (WGS) entry which is preliminary data.</text>
</comment>
<evidence type="ECO:0000313" key="1">
    <source>
        <dbReference type="EMBL" id="RUT65926.1"/>
    </source>
</evidence>
<dbReference type="Proteomes" id="UP000286908">
    <property type="component" value="Unassembled WGS sequence"/>
</dbReference>